<dbReference type="InterPro" id="IPR000687">
    <property type="entry name" value="RIO_kinase"/>
</dbReference>
<evidence type="ECO:0000256" key="8">
    <source>
        <dbReference type="ARBA" id="ARBA00022777"/>
    </source>
</evidence>
<feature type="domain" description="RIO kinase" evidence="13">
    <location>
        <begin position="1"/>
        <end position="165"/>
    </location>
</feature>
<feature type="non-terminal residue" evidence="14">
    <location>
        <position position="211"/>
    </location>
</feature>
<keyword evidence="8 14" id="KW-0418">Kinase</keyword>
<keyword evidence="6" id="KW-0479">Metal-binding</keyword>
<evidence type="ECO:0000256" key="11">
    <source>
        <dbReference type="ARBA" id="ARBA00047899"/>
    </source>
</evidence>
<name>A0A2K3LAJ7_TRIPR</name>
<comment type="catalytic activity">
    <reaction evidence="11">
        <text>L-threonyl-[protein] + ATP = O-phospho-L-threonyl-[protein] + ADP + H(+)</text>
        <dbReference type="Rhea" id="RHEA:46608"/>
        <dbReference type="Rhea" id="RHEA-COMP:11060"/>
        <dbReference type="Rhea" id="RHEA-COMP:11605"/>
        <dbReference type="ChEBI" id="CHEBI:15378"/>
        <dbReference type="ChEBI" id="CHEBI:30013"/>
        <dbReference type="ChEBI" id="CHEBI:30616"/>
        <dbReference type="ChEBI" id="CHEBI:61977"/>
        <dbReference type="ChEBI" id="CHEBI:456216"/>
        <dbReference type="EC" id="2.7.11.1"/>
    </reaction>
</comment>
<organism evidence="14 15">
    <name type="scientific">Trifolium pratense</name>
    <name type="common">Red clover</name>
    <dbReference type="NCBI Taxonomy" id="57577"/>
    <lineage>
        <taxon>Eukaryota</taxon>
        <taxon>Viridiplantae</taxon>
        <taxon>Streptophyta</taxon>
        <taxon>Embryophyta</taxon>
        <taxon>Tracheophyta</taxon>
        <taxon>Spermatophyta</taxon>
        <taxon>Magnoliopsida</taxon>
        <taxon>eudicotyledons</taxon>
        <taxon>Gunneridae</taxon>
        <taxon>Pentapetalae</taxon>
        <taxon>rosids</taxon>
        <taxon>fabids</taxon>
        <taxon>Fabales</taxon>
        <taxon>Fabaceae</taxon>
        <taxon>Papilionoideae</taxon>
        <taxon>50 kb inversion clade</taxon>
        <taxon>NPAAA clade</taxon>
        <taxon>Hologalegina</taxon>
        <taxon>IRL clade</taxon>
        <taxon>Trifolieae</taxon>
        <taxon>Trifolium</taxon>
    </lineage>
</organism>
<dbReference type="InterPro" id="IPR011009">
    <property type="entry name" value="Kinase-like_dom_sf"/>
</dbReference>
<evidence type="ECO:0000256" key="2">
    <source>
        <dbReference type="ARBA" id="ARBA00009196"/>
    </source>
</evidence>
<evidence type="ECO:0000256" key="4">
    <source>
        <dbReference type="ARBA" id="ARBA00022527"/>
    </source>
</evidence>
<dbReference type="FunFam" id="3.30.200.20:FF:000052">
    <property type="entry name" value="Serine/threonine-protein kinase RIO2"/>
    <property type="match status" value="1"/>
</dbReference>
<evidence type="ECO:0000256" key="1">
    <source>
        <dbReference type="ARBA" id="ARBA00001946"/>
    </source>
</evidence>
<dbReference type="SUPFAM" id="SSF56112">
    <property type="entry name" value="Protein kinase-like (PK-like)"/>
    <property type="match status" value="1"/>
</dbReference>
<accession>A0A2K3LAJ7</accession>
<dbReference type="GO" id="GO:0030688">
    <property type="term" value="C:preribosome, small subunit precursor"/>
    <property type="evidence" value="ECO:0007669"/>
    <property type="project" value="TreeGrafter"/>
</dbReference>
<evidence type="ECO:0000256" key="7">
    <source>
        <dbReference type="ARBA" id="ARBA00022741"/>
    </source>
</evidence>
<dbReference type="PANTHER" id="PTHR45852:SF1">
    <property type="entry name" value="SERINE_THREONINE-PROTEIN KINASE RIO2"/>
    <property type="match status" value="1"/>
</dbReference>
<evidence type="ECO:0000256" key="6">
    <source>
        <dbReference type="ARBA" id="ARBA00022723"/>
    </source>
</evidence>
<evidence type="ECO:0000256" key="5">
    <source>
        <dbReference type="ARBA" id="ARBA00022679"/>
    </source>
</evidence>
<comment type="caution">
    <text evidence="14">The sequence shown here is derived from an EMBL/GenBank/DDBJ whole genome shotgun (WGS) entry which is preliminary data.</text>
</comment>
<proteinExistence type="inferred from homology"/>
<dbReference type="Gene3D" id="1.10.510.10">
    <property type="entry name" value="Transferase(Phosphotransferase) domain 1"/>
    <property type="match status" value="1"/>
</dbReference>
<dbReference type="Proteomes" id="UP000236291">
    <property type="component" value="Unassembled WGS sequence"/>
</dbReference>
<dbReference type="EMBL" id="ASHM01029217">
    <property type="protein sequence ID" value="PNX75557.1"/>
    <property type="molecule type" value="Genomic_DNA"/>
</dbReference>
<keyword evidence="4" id="KW-0723">Serine/threonine-protein kinase</keyword>
<keyword evidence="10" id="KW-0460">Magnesium</keyword>
<protein>
    <recommendedName>
        <fullName evidence="3">non-specific serine/threonine protein kinase</fullName>
        <ecNumber evidence="3">2.7.11.1</ecNumber>
    </recommendedName>
</protein>
<dbReference type="SMART" id="SM00090">
    <property type="entry name" value="RIO"/>
    <property type="match status" value="1"/>
</dbReference>
<sequence>MKLHRLGRVSFRAVKSKRDYLRHRSSYNWLYLSRLAALKEFAFMKALETHGFPVPQAIEHNRHCVIMSLVQGYPFVQVKQLQNPETVFETIIGIIIRLAEHGLIHCDFNEFNIMIDDEEKITVIDFPQMVSVSHRNAKMYFDRDVECIFKFFRKRFNMSFQESIDDNDDSDKGKNEAGKLCFSSIDKSAGVLDKELAASGFSKKDDEDIQR</sequence>
<dbReference type="ExpressionAtlas" id="A0A2K3LAJ7">
    <property type="expression patterns" value="baseline"/>
</dbReference>
<evidence type="ECO:0000313" key="15">
    <source>
        <dbReference type="Proteomes" id="UP000236291"/>
    </source>
</evidence>
<dbReference type="GO" id="GO:0046872">
    <property type="term" value="F:metal ion binding"/>
    <property type="evidence" value="ECO:0007669"/>
    <property type="project" value="UniProtKB-KW"/>
</dbReference>
<dbReference type="GO" id="GO:0004674">
    <property type="term" value="F:protein serine/threonine kinase activity"/>
    <property type="evidence" value="ECO:0007669"/>
    <property type="project" value="UniProtKB-KW"/>
</dbReference>
<comment type="catalytic activity">
    <reaction evidence="12">
        <text>L-seryl-[protein] + ATP = O-phospho-L-seryl-[protein] + ADP + H(+)</text>
        <dbReference type="Rhea" id="RHEA:17989"/>
        <dbReference type="Rhea" id="RHEA-COMP:9863"/>
        <dbReference type="Rhea" id="RHEA-COMP:11604"/>
        <dbReference type="ChEBI" id="CHEBI:15378"/>
        <dbReference type="ChEBI" id="CHEBI:29999"/>
        <dbReference type="ChEBI" id="CHEBI:30616"/>
        <dbReference type="ChEBI" id="CHEBI:83421"/>
        <dbReference type="ChEBI" id="CHEBI:456216"/>
        <dbReference type="EC" id="2.7.11.1"/>
    </reaction>
</comment>
<evidence type="ECO:0000256" key="10">
    <source>
        <dbReference type="ARBA" id="ARBA00022842"/>
    </source>
</evidence>
<keyword evidence="5" id="KW-0808">Transferase</keyword>
<evidence type="ECO:0000256" key="12">
    <source>
        <dbReference type="ARBA" id="ARBA00048679"/>
    </source>
</evidence>
<dbReference type="Gene3D" id="3.30.200.20">
    <property type="entry name" value="Phosphorylase Kinase, domain 1"/>
    <property type="match status" value="1"/>
</dbReference>
<dbReference type="Pfam" id="PF01163">
    <property type="entry name" value="RIO1"/>
    <property type="match status" value="1"/>
</dbReference>
<gene>
    <name evidence="14" type="ORF">L195_g031495</name>
</gene>
<comment type="cofactor">
    <cofactor evidence="1">
        <name>Mg(2+)</name>
        <dbReference type="ChEBI" id="CHEBI:18420"/>
    </cofactor>
</comment>
<reference evidence="14 15" key="2">
    <citation type="journal article" date="2017" name="Front. Plant Sci.">
        <title>Gene Classification and Mining of Molecular Markers Useful in Red Clover (Trifolium pratense) Breeding.</title>
        <authorList>
            <person name="Istvanek J."/>
            <person name="Dluhosova J."/>
            <person name="Dluhos P."/>
            <person name="Patkova L."/>
            <person name="Nedelnik J."/>
            <person name="Repkova J."/>
        </authorList>
    </citation>
    <scope>NUCLEOTIDE SEQUENCE [LARGE SCALE GENOMIC DNA]</scope>
    <source>
        <strain evidence="15">cv. Tatra</strain>
        <tissue evidence="14">Young leaves</tissue>
    </source>
</reference>
<dbReference type="CDD" id="cd05144">
    <property type="entry name" value="RIO2_C"/>
    <property type="match status" value="1"/>
</dbReference>
<keyword evidence="7" id="KW-0547">Nucleotide-binding</keyword>
<evidence type="ECO:0000259" key="13">
    <source>
        <dbReference type="SMART" id="SM00090"/>
    </source>
</evidence>
<dbReference type="GO" id="GO:0005829">
    <property type="term" value="C:cytosol"/>
    <property type="evidence" value="ECO:0007669"/>
    <property type="project" value="TreeGrafter"/>
</dbReference>
<dbReference type="InterPro" id="IPR030484">
    <property type="entry name" value="Rio2"/>
</dbReference>
<comment type="similarity">
    <text evidence="2">Belongs to the protein kinase superfamily. RIO-type Ser/Thr kinase family.</text>
</comment>
<keyword evidence="9" id="KW-0067">ATP-binding</keyword>
<evidence type="ECO:0000256" key="9">
    <source>
        <dbReference type="ARBA" id="ARBA00022840"/>
    </source>
</evidence>
<reference evidence="14 15" key="1">
    <citation type="journal article" date="2014" name="Am. J. Bot.">
        <title>Genome assembly and annotation for red clover (Trifolium pratense; Fabaceae).</title>
        <authorList>
            <person name="Istvanek J."/>
            <person name="Jaros M."/>
            <person name="Krenek A."/>
            <person name="Repkova J."/>
        </authorList>
    </citation>
    <scope>NUCLEOTIDE SEQUENCE [LARGE SCALE GENOMIC DNA]</scope>
    <source>
        <strain evidence="15">cv. Tatra</strain>
        <tissue evidence="14">Young leaves</tissue>
    </source>
</reference>
<dbReference type="GO" id="GO:0030490">
    <property type="term" value="P:maturation of SSU-rRNA"/>
    <property type="evidence" value="ECO:0007669"/>
    <property type="project" value="TreeGrafter"/>
</dbReference>
<dbReference type="STRING" id="57577.A0A2K3LAJ7"/>
<evidence type="ECO:0000256" key="3">
    <source>
        <dbReference type="ARBA" id="ARBA00012513"/>
    </source>
</evidence>
<dbReference type="EC" id="2.7.11.1" evidence="3"/>
<dbReference type="PANTHER" id="PTHR45852">
    <property type="entry name" value="SER/THR-PROTEIN KINASE RIO2"/>
    <property type="match status" value="1"/>
</dbReference>
<dbReference type="AlphaFoldDB" id="A0A2K3LAJ7"/>
<evidence type="ECO:0000313" key="14">
    <source>
        <dbReference type="EMBL" id="PNX75557.1"/>
    </source>
</evidence>
<dbReference type="GO" id="GO:0005524">
    <property type="term" value="F:ATP binding"/>
    <property type="evidence" value="ECO:0007669"/>
    <property type="project" value="UniProtKB-KW"/>
</dbReference>
<dbReference type="InterPro" id="IPR018934">
    <property type="entry name" value="RIO_dom"/>
</dbReference>
<dbReference type="GO" id="GO:0005634">
    <property type="term" value="C:nucleus"/>
    <property type="evidence" value="ECO:0007669"/>
    <property type="project" value="TreeGrafter"/>
</dbReference>